<evidence type="ECO:0000256" key="1">
    <source>
        <dbReference type="SAM" id="MobiDB-lite"/>
    </source>
</evidence>
<name>A0A060T7E3_BLAAD</name>
<feature type="region of interest" description="Disordered" evidence="1">
    <location>
        <begin position="1"/>
        <end position="39"/>
    </location>
</feature>
<organism evidence="2">
    <name type="scientific">Blastobotrys adeninivorans</name>
    <name type="common">Yeast</name>
    <name type="synonym">Arxula adeninivorans</name>
    <dbReference type="NCBI Taxonomy" id="409370"/>
    <lineage>
        <taxon>Eukaryota</taxon>
        <taxon>Fungi</taxon>
        <taxon>Dikarya</taxon>
        <taxon>Ascomycota</taxon>
        <taxon>Saccharomycotina</taxon>
        <taxon>Dipodascomycetes</taxon>
        <taxon>Dipodascales</taxon>
        <taxon>Trichomonascaceae</taxon>
        <taxon>Blastobotrys</taxon>
    </lineage>
</organism>
<accession>A0A060T7E3</accession>
<dbReference type="InterPro" id="IPR043129">
    <property type="entry name" value="ATPase_NBD"/>
</dbReference>
<dbReference type="SUPFAM" id="SSF53067">
    <property type="entry name" value="Actin-like ATPase domain"/>
    <property type="match status" value="2"/>
</dbReference>
<evidence type="ECO:0000313" key="2">
    <source>
        <dbReference type="EMBL" id="CDP37050.1"/>
    </source>
</evidence>
<reference evidence="2" key="1">
    <citation type="submission" date="2014-02" db="EMBL/GenBank/DDBJ databases">
        <authorList>
            <person name="Genoscope - CEA"/>
        </authorList>
    </citation>
    <scope>NUCLEOTIDE SEQUENCE</scope>
    <source>
        <strain evidence="2">LS3</strain>
    </source>
</reference>
<dbReference type="EMBL" id="HG937694">
    <property type="protein sequence ID" value="CDP37050.1"/>
    <property type="molecule type" value="Genomic_DNA"/>
</dbReference>
<dbReference type="AlphaFoldDB" id="A0A060T7E3"/>
<reference evidence="2" key="2">
    <citation type="submission" date="2014-06" db="EMBL/GenBank/DDBJ databases">
        <title>The complete genome of Blastobotrys (Arxula) adeninivorans LS3 - a yeast of biotechnological interest.</title>
        <authorList>
            <person name="Kunze G."/>
            <person name="Gaillardin C."/>
            <person name="Czernicka M."/>
            <person name="Durrens P."/>
            <person name="Martin T."/>
            <person name="Boer E."/>
            <person name="Gabaldon T."/>
            <person name="Cruz J."/>
            <person name="Talla E."/>
            <person name="Marck C."/>
            <person name="Goffeau A."/>
            <person name="Barbe V."/>
            <person name="Baret P."/>
            <person name="Baronian K."/>
            <person name="Beier S."/>
            <person name="Bleykasten C."/>
            <person name="Bode R."/>
            <person name="Casaregola S."/>
            <person name="Despons L."/>
            <person name="Fairhead C."/>
            <person name="Giersberg M."/>
            <person name="Gierski P."/>
            <person name="Hahnel U."/>
            <person name="Hartmann A."/>
            <person name="Jankowska D."/>
            <person name="Jubin C."/>
            <person name="Jung P."/>
            <person name="Lafontaine I."/>
            <person name="Leh-Louis V."/>
            <person name="Lemaire M."/>
            <person name="Marcet-Houben M."/>
            <person name="Mascher M."/>
            <person name="Morel G."/>
            <person name="Richard G.-F."/>
            <person name="Riechen J."/>
            <person name="Sacerdot C."/>
            <person name="Sarkar A."/>
            <person name="Savel G."/>
            <person name="Schacherer J."/>
            <person name="Sherman D."/>
            <person name="Straub M.-L."/>
            <person name="Stein N."/>
            <person name="Thierry A."/>
            <person name="Trautwein-Schult A."/>
            <person name="Westhof E."/>
            <person name="Worch S."/>
            <person name="Dujon B."/>
            <person name="Souciet J.-L."/>
            <person name="Wincker P."/>
            <person name="Scholz U."/>
            <person name="Neuveglise N."/>
        </authorList>
    </citation>
    <scope>NUCLEOTIDE SEQUENCE</scope>
    <source>
        <strain evidence="2">LS3</strain>
    </source>
</reference>
<dbReference type="PhylomeDB" id="A0A060T7E3"/>
<feature type="compositionally biased region" description="Low complexity" evidence="1">
    <location>
        <begin position="11"/>
        <end position="26"/>
    </location>
</feature>
<proteinExistence type="predicted"/>
<protein>
    <submittedName>
        <fullName evidence="2">ARAD1D02574p</fullName>
    </submittedName>
</protein>
<dbReference type="Pfam" id="PF00022">
    <property type="entry name" value="Actin"/>
    <property type="match status" value="1"/>
</dbReference>
<dbReference type="InterPro" id="IPR004000">
    <property type="entry name" value="Actin"/>
</dbReference>
<dbReference type="Gene3D" id="3.90.640.10">
    <property type="entry name" value="Actin, Chain A, domain 4"/>
    <property type="match status" value="1"/>
</dbReference>
<dbReference type="Gene3D" id="3.30.420.40">
    <property type="match status" value="2"/>
</dbReference>
<gene>
    <name evidence="2" type="ORF">GNLVRS02_ARAD1D02574g</name>
</gene>
<sequence>MESPTLHSTRSRPSTPMRSGRSSSRSAYPGTPSRRRSPKKVSLLQLSKLSLQTADTSVELDSVVILDFSRRYITAGFPGTPLPVGKLESDVVPVWGLTEDVEDKNLSVRLELMLHRVFYELLLIDPRKYRVMAVVPALMSEGFQRLISDLILGRFGASSIIFNSSSPFTMVASGSRNGLVVVIDWEETVVMPVIDFRDMTPLARVSARGGKWVFDNIREAIEQDITFNSIEKLLGQLDLSSTLSGDETVAYNGGSVAKAGLISAIKKALFSTDGEKDDEGEFPIDAVTTKVLQSLDVAGRGDVLENVVVTSDINIPGLTQCFADCLRKSYPKLRVIESEGSWCGASLYLSSVGWFFSHEDRALFPGELQREKRVVS</sequence>